<sequence>MAPAGARTESPDMSDLPPHMRPERSFQALILTLHRYWADYGCVILQPYDMEVGAGTFHPGTTLRALGPKPWNAAYAQPSRRPKDGRYGENPNRLQHYYQYQVILKPNPPNLQELYLGSLKAIGIDTALHDIRFVEDDWESPTLGAWGLGWECWCDGMEVSQFTYFQQICGIECAPVAGELTYGLERLAMYVQNVDSIYDLNFNGREGEEKVTYGDVFLQAEQEYSRYNFEHADTAVLLRHFDEAEAECRALLAAGAARPDAREGRHLMAQPAYDQAIKASHVFNLLDARGVISVTERQSYIFRVRTLAKACGEAFLATEGGGFDYRMPTQAA</sequence>
<dbReference type="EMBL" id="BMJJ01000002">
    <property type="protein sequence ID" value="GGD07872.1"/>
    <property type="molecule type" value="Genomic_DNA"/>
</dbReference>
<reference evidence="10" key="1">
    <citation type="journal article" date="2014" name="Int. J. Syst. Evol. Microbiol.">
        <title>Complete genome sequence of Corynebacterium casei LMG S-19264T (=DSM 44701T), isolated from a smear-ripened cheese.</title>
        <authorList>
            <consortium name="US DOE Joint Genome Institute (JGI-PGF)"/>
            <person name="Walter F."/>
            <person name="Albersmeier A."/>
            <person name="Kalinowski J."/>
            <person name="Ruckert C."/>
        </authorList>
    </citation>
    <scope>NUCLEOTIDE SEQUENCE</scope>
    <source>
        <strain evidence="10">CGMCC 1.15493</strain>
    </source>
</reference>
<dbReference type="HAMAP" id="MF_00254">
    <property type="entry name" value="Gly_tRNA_synth_alpha"/>
    <property type="match status" value="1"/>
</dbReference>
<keyword evidence="11" id="KW-1185">Reference proteome</keyword>
<dbReference type="Gene3D" id="3.30.930.10">
    <property type="entry name" value="Bira Bifunctional Protein, Domain 2"/>
    <property type="match status" value="1"/>
</dbReference>
<dbReference type="NCBIfam" id="NF006827">
    <property type="entry name" value="PRK09348.1"/>
    <property type="match status" value="1"/>
</dbReference>
<dbReference type="AlphaFoldDB" id="A0A916XTE1"/>
<comment type="catalytic activity">
    <reaction evidence="8 9">
        <text>tRNA(Gly) + glycine + ATP = glycyl-tRNA(Gly) + AMP + diphosphate</text>
        <dbReference type="Rhea" id="RHEA:16013"/>
        <dbReference type="Rhea" id="RHEA-COMP:9664"/>
        <dbReference type="Rhea" id="RHEA-COMP:9683"/>
        <dbReference type="ChEBI" id="CHEBI:30616"/>
        <dbReference type="ChEBI" id="CHEBI:33019"/>
        <dbReference type="ChEBI" id="CHEBI:57305"/>
        <dbReference type="ChEBI" id="CHEBI:78442"/>
        <dbReference type="ChEBI" id="CHEBI:78522"/>
        <dbReference type="ChEBI" id="CHEBI:456215"/>
        <dbReference type="EC" id="6.1.1.14"/>
    </reaction>
</comment>
<dbReference type="CDD" id="cd00733">
    <property type="entry name" value="GlyRS_alpha_core"/>
    <property type="match status" value="1"/>
</dbReference>
<evidence type="ECO:0000256" key="4">
    <source>
        <dbReference type="ARBA" id="ARBA00022741"/>
    </source>
</evidence>
<comment type="caution">
    <text evidence="10">The sequence shown here is derived from an EMBL/GenBank/DDBJ whole genome shotgun (WGS) entry which is preliminary data.</text>
</comment>
<dbReference type="SUPFAM" id="SSF55681">
    <property type="entry name" value="Class II aaRS and biotin synthetases"/>
    <property type="match status" value="1"/>
</dbReference>
<keyword evidence="6 9" id="KW-0648">Protein biosynthesis</keyword>
<evidence type="ECO:0000256" key="2">
    <source>
        <dbReference type="ARBA" id="ARBA00011209"/>
    </source>
</evidence>
<dbReference type="GO" id="GO:0005524">
    <property type="term" value="F:ATP binding"/>
    <property type="evidence" value="ECO:0007669"/>
    <property type="project" value="UniProtKB-UniRule"/>
</dbReference>
<dbReference type="Pfam" id="PF02091">
    <property type="entry name" value="tRNA-synt_2e"/>
    <property type="match status" value="1"/>
</dbReference>
<gene>
    <name evidence="9 10" type="primary">glyQ</name>
    <name evidence="10" type="ORF">GCM10011335_08450</name>
</gene>
<evidence type="ECO:0000256" key="6">
    <source>
        <dbReference type="ARBA" id="ARBA00022917"/>
    </source>
</evidence>
<keyword evidence="4 9" id="KW-0547">Nucleotide-binding</keyword>
<dbReference type="InterPro" id="IPR002310">
    <property type="entry name" value="Gly-tRNA_ligase_asu"/>
</dbReference>
<name>A0A916XTE1_9HYPH</name>
<keyword evidence="5 9" id="KW-0067">ATP-binding</keyword>
<dbReference type="GO" id="GO:0006426">
    <property type="term" value="P:glycyl-tRNA aminoacylation"/>
    <property type="evidence" value="ECO:0007669"/>
    <property type="project" value="UniProtKB-UniRule"/>
</dbReference>
<reference evidence="10" key="2">
    <citation type="submission" date="2020-09" db="EMBL/GenBank/DDBJ databases">
        <authorList>
            <person name="Sun Q."/>
            <person name="Zhou Y."/>
        </authorList>
    </citation>
    <scope>NUCLEOTIDE SEQUENCE</scope>
    <source>
        <strain evidence="10">CGMCC 1.15493</strain>
    </source>
</reference>
<evidence type="ECO:0000313" key="11">
    <source>
        <dbReference type="Proteomes" id="UP000613160"/>
    </source>
</evidence>
<proteinExistence type="inferred from homology"/>
<comment type="similarity">
    <text evidence="1 9">Belongs to the class-II aminoacyl-tRNA synthetase family.</text>
</comment>
<evidence type="ECO:0000256" key="8">
    <source>
        <dbReference type="ARBA" id="ARBA00047937"/>
    </source>
</evidence>
<dbReference type="GO" id="GO:0005829">
    <property type="term" value="C:cytosol"/>
    <property type="evidence" value="ECO:0007669"/>
    <property type="project" value="TreeGrafter"/>
</dbReference>
<keyword evidence="3 9" id="KW-0436">Ligase</keyword>
<dbReference type="Proteomes" id="UP000613160">
    <property type="component" value="Unassembled WGS sequence"/>
</dbReference>
<dbReference type="GO" id="GO:0004820">
    <property type="term" value="F:glycine-tRNA ligase activity"/>
    <property type="evidence" value="ECO:0007669"/>
    <property type="project" value="UniProtKB-UniRule"/>
</dbReference>
<dbReference type="PANTHER" id="PTHR30075">
    <property type="entry name" value="GLYCYL-TRNA SYNTHETASE"/>
    <property type="match status" value="1"/>
</dbReference>
<dbReference type="FunFam" id="3.30.930.10:FF:000006">
    <property type="entry name" value="Glycine--tRNA ligase alpha subunit"/>
    <property type="match status" value="1"/>
</dbReference>
<evidence type="ECO:0000256" key="7">
    <source>
        <dbReference type="ARBA" id="ARBA00023146"/>
    </source>
</evidence>
<evidence type="ECO:0000313" key="10">
    <source>
        <dbReference type="EMBL" id="GGD07872.1"/>
    </source>
</evidence>
<dbReference type="PANTHER" id="PTHR30075:SF2">
    <property type="entry name" value="GLYCINE--TRNA LIGASE, CHLOROPLASTIC_MITOCHONDRIAL 2"/>
    <property type="match status" value="1"/>
</dbReference>
<dbReference type="InterPro" id="IPR045864">
    <property type="entry name" value="aa-tRNA-synth_II/BPL/LPL"/>
</dbReference>
<evidence type="ECO:0000256" key="9">
    <source>
        <dbReference type="HAMAP-Rule" id="MF_00254"/>
    </source>
</evidence>
<accession>A0A916XTE1</accession>
<dbReference type="PRINTS" id="PR01044">
    <property type="entry name" value="TRNASYNTHGA"/>
</dbReference>
<organism evidence="10 11">
    <name type="scientific">Aureimonas glaciei</name>
    <dbReference type="NCBI Taxonomy" id="1776957"/>
    <lineage>
        <taxon>Bacteria</taxon>
        <taxon>Pseudomonadati</taxon>
        <taxon>Pseudomonadota</taxon>
        <taxon>Alphaproteobacteria</taxon>
        <taxon>Hyphomicrobiales</taxon>
        <taxon>Aurantimonadaceae</taxon>
        <taxon>Aureimonas</taxon>
    </lineage>
</organism>
<dbReference type="EC" id="6.1.1.14" evidence="9"/>
<comment type="subunit">
    <text evidence="2 9">Tetramer of two alpha and two beta subunits.</text>
</comment>
<keyword evidence="7 9" id="KW-0030">Aminoacyl-tRNA synthetase</keyword>
<evidence type="ECO:0000256" key="1">
    <source>
        <dbReference type="ARBA" id="ARBA00008226"/>
    </source>
</evidence>
<comment type="subcellular location">
    <subcellularLocation>
        <location evidence="9">Cytoplasm</location>
    </subcellularLocation>
</comment>
<evidence type="ECO:0000256" key="3">
    <source>
        <dbReference type="ARBA" id="ARBA00022598"/>
    </source>
</evidence>
<protein>
    <recommendedName>
        <fullName evidence="9">Glycine--tRNA ligase alpha subunit</fullName>
        <ecNumber evidence="9">6.1.1.14</ecNumber>
    </recommendedName>
    <alternativeName>
        <fullName evidence="9">Glycyl-tRNA synthetase alpha subunit</fullName>
        <shortName evidence="9">GlyRS</shortName>
    </alternativeName>
</protein>
<dbReference type="NCBIfam" id="TIGR00388">
    <property type="entry name" value="glyQ"/>
    <property type="match status" value="1"/>
</dbReference>
<keyword evidence="9" id="KW-0963">Cytoplasm</keyword>
<dbReference type="InterPro" id="IPR006194">
    <property type="entry name" value="Gly-tRNA-synth_heterodimer"/>
</dbReference>
<dbReference type="Gene3D" id="1.20.58.180">
    <property type="entry name" value="Class II aaRS and biotin synthetases, domain 2"/>
    <property type="match status" value="1"/>
</dbReference>
<dbReference type="PROSITE" id="PS50861">
    <property type="entry name" value="AA_TRNA_LIGASE_II_GLYAB"/>
    <property type="match status" value="1"/>
</dbReference>
<evidence type="ECO:0000256" key="5">
    <source>
        <dbReference type="ARBA" id="ARBA00022840"/>
    </source>
</evidence>